<organism evidence="1 2">
    <name type="scientific">Candidatus Terrybacteria bacterium CG10_big_fil_rev_8_21_14_0_10_41_10</name>
    <dbReference type="NCBI Taxonomy" id="1975026"/>
    <lineage>
        <taxon>Bacteria</taxon>
        <taxon>Candidatus Terryibacteriota</taxon>
    </lineage>
</organism>
<dbReference type="GO" id="GO:0070402">
    <property type="term" value="F:NADPH binding"/>
    <property type="evidence" value="ECO:0007669"/>
    <property type="project" value="TreeGrafter"/>
</dbReference>
<reference evidence="2" key="1">
    <citation type="submission" date="2017-09" db="EMBL/GenBank/DDBJ databases">
        <title>Depth-based differentiation of microbial function through sediment-hosted aquifers and enrichment of novel symbionts in the deep terrestrial subsurface.</title>
        <authorList>
            <person name="Probst A.J."/>
            <person name="Ladd B."/>
            <person name="Jarett J.K."/>
            <person name="Geller-Mcgrath D.E."/>
            <person name="Sieber C.M.K."/>
            <person name="Emerson J.B."/>
            <person name="Anantharaman K."/>
            <person name="Thomas B.C."/>
            <person name="Malmstrom R."/>
            <person name="Stieglmeier M."/>
            <person name="Klingl A."/>
            <person name="Woyke T."/>
            <person name="Ryan C.M."/>
            <person name="Banfield J.F."/>
        </authorList>
    </citation>
    <scope>NUCLEOTIDE SEQUENCE [LARGE SCALE GENOMIC DNA]</scope>
</reference>
<evidence type="ECO:0008006" key="3">
    <source>
        <dbReference type="Google" id="ProtNLM"/>
    </source>
</evidence>
<evidence type="ECO:0000313" key="1">
    <source>
        <dbReference type="EMBL" id="PJE73620.1"/>
    </source>
</evidence>
<protein>
    <recommendedName>
        <fullName evidence="3">Thymidylate synthase</fullName>
    </recommendedName>
</protein>
<dbReference type="GO" id="GO:0050797">
    <property type="term" value="F:thymidylate synthase (FAD) activity"/>
    <property type="evidence" value="ECO:0007669"/>
    <property type="project" value="InterPro"/>
</dbReference>
<sequence>MDIKIIAKTDVDPLDLASHAAGVCYQSAIPEFGKRLDVENRLFKPSHHTTLQHHSITFAVEGIAVGDITFGMHLTHPFYNSDQRSGRYAVKMFLEPEDAYAKIEKYIKQFWLEVDGEILEKVMNYVKRGVSIYHGNIKRAEEIAEKFVLEERIFASEIIKKNIPKYAQEQMRMFIPVIFPTAFNLTLNKTALIAMYESAWTPPMRYITGEMARLFTDKYPETAFMFNPERRRKTDWATSLNGISVRGVKYEPELELLNIYNADKFVEPSDDITHPVDRLHFTPELMNNSIGEIATKIKISLATMGQDQRHRTIRRSAPQFTGDFYLPPILRELGLDQEAISYLNEWKEISKLMSETLAMILAPYGAMVTYEKSGSFNAIAHEQGKRLCWCAQEEIYHIGRLQRLAIEEKFGKKHLLLNIFEPPCYKDGKCTEGDRYCGRDRAKEIRTSEKYFPKRKI</sequence>
<dbReference type="GO" id="GO:0006231">
    <property type="term" value="P:dTMP biosynthetic process"/>
    <property type="evidence" value="ECO:0007669"/>
    <property type="project" value="InterPro"/>
</dbReference>
<accession>A0A2M8LAI8</accession>
<proteinExistence type="predicted"/>
<dbReference type="SUPFAM" id="SSF69796">
    <property type="entry name" value="Thymidylate synthase-complementing protein Thy1"/>
    <property type="match status" value="2"/>
</dbReference>
<dbReference type="AlphaFoldDB" id="A0A2M8LAI8"/>
<dbReference type="InterPro" id="IPR036098">
    <property type="entry name" value="Thymidylate_synthase_ThyX_sf"/>
</dbReference>
<dbReference type="PROSITE" id="PS51331">
    <property type="entry name" value="THYX"/>
    <property type="match status" value="1"/>
</dbReference>
<dbReference type="GO" id="GO:0004799">
    <property type="term" value="F:thymidylate synthase activity"/>
    <property type="evidence" value="ECO:0007669"/>
    <property type="project" value="TreeGrafter"/>
</dbReference>
<dbReference type="Pfam" id="PF02511">
    <property type="entry name" value="Thy1"/>
    <property type="match status" value="1"/>
</dbReference>
<dbReference type="EMBL" id="PFER01000025">
    <property type="protein sequence ID" value="PJE73620.1"/>
    <property type="molecule type" value="Genomic_DNA"/>
</dbReference>
<comment type="caution">
    <text evidence="1">The sequence shown here is derived from an EMBL/GenBank/DDBJ whole genome shotgun (WGS) entry which is preliminary data.</text>
</comment>
<dbReference type="InterPro" id="IPR003669">
    <property type="entry name" value="Thymidylate_synthase_ThyX"/>
</dbReference>
<dbReference type="Proteomes" id="UP000230959">
    <property type="component" value="Unassembled WGS sequence"/>
</dbReference>
<dbReference type="Gene3D" id="3.30.1360.170">
    <property type="match status" value="1"/>
</dbReference>
<gene>
    <name evidence="1" type="ORF">COV02_01600</name>
</gene>
<dbReference type="PANTHER" id="PTHR34934">
    <property type="entry name" value="FLAVIN-DEPENDENT THYMIDYLATE SYNTHASE"/>
    <property type="match status" value="1"/>
</dbReference>
<evidence type="ECO:0000313" key="2">
    <source>
        <dbReference type="Proteomes" id="UP000230959"/>
    </source>
</evidence>
<dbReference type="PANTHER" id="PTHR34934:SF1">
    <property type="entry name" value="FLAVIN-DEPENDENT THYMIDYLATE SYNTHASE"/>
    <property type="match status" value="1"/>
</dbReference>
<name>A0A2M8LAI8_9BACT</name>
<dbReference type="GO" id="GO:0050660">
    <property type="term" value="F:flavin adenine dinucleotide binding"/>
    <property type="evidence" value="ECO:0007669"/>
    <property type="project" value="InterPro"/>
</dbReference>